<dbReference type="Pfam" id="PF00364">
    <property type="entry name" value="Biotin_lipoyl"/>
    <property type="match status" value="1"/>
</dbReference>
<gene>
    <name evidence="10" type="primary">pdhC</name>
    <name evidence="10" type="ORF">Maes01_01205</name>
</gene>
<dbReference type="InterPro" id="IPR023213">
    <property type="entry name" value="CAT-like_dom_sf"/>
</dbReference>
<evidence type="ECO:0000256" key="8">
    <source>
        <dbReference type="SAM" id="MobiDB-lite"/>
    </source>
</evidence>
<comment type="caution">
    <text evidence="10">The sequence shown here is derived from an EMBL/GenBank/DDBJ whole genome shotgun (WGS) entry which is preliminary data.</text>
</comment>
<feature type="region of interest" description="Disordered" evidence="8">
    <location>
        <begin position="73"/>
        <end position="161"/>
    </location>
</feature>
<sequence length="473" mass="49787">MKIFKLPDLGEGLPDAVIREWHVAEGDRIAAHAPLVTVETAKALVEVPAPWSGRIARLFAAVDETVPVDGPLVGFAEDSPRQSQAAESPGLEAIPPCPESPPEASPQPAGQAGAQSALGAAQERRQTTRQATRQATREGTRGGTREGTAEETTEAALDAGSVVGRIQAGTASVEAEQAPQVSMIRRATPSVRALARLLHVDLKRLTPAGERISAAEVRAAASAATLPEEHTTQPSPHLPSPSARLSPGPPQSASARKAEEVSAAPTQPDNVNTPARRAMALVMARSRDQVAPVTLQDTVDVHRWWGRQQATLRLIRAIEFACATEPTLNALYEDDRLLPAQTLNIGLAVDSPRGLFVPVLRNVSAHSDEELRQQIAAFKRGAQERGIDRADLQGASILLSNFGALGGCFATPVVMPPTVAIVGAGRVIESVVPVAGRPAIRPMLPLSVSADHRAVTGGELARFLAALQRALSA</sequence>
<feature type="compositionally biased region" description="Pro residues" evidence="8">
    <location>
        <begin position="95"/>
        <end position="105"/>
    </location>
</feature>
<dbReference type="SUPFAM" id="SSF51230">
    <property type="entry name" value="Single hybrid motif"/>
    <property type="match status" value="1"/>
</dbReference>
<evidence type="ECO:0000256" key="7">
    <source>
        <dbReference type="RuleBase" id="RU003423"/>
    </source>
</evidence>
<evidence type="ECO:0000256" key="3">
    <source>
        <dbReference type="ARBA" id="ARBA00011484"/>
    </source>
</evidence>
<organism evidence="10 11">
    <name type="scientific">Microbulbifer aestuariivivens</name>
    <dbReference type="NCBI Taxonomy" id="1908308"/>
    <lineage>
        <taxon>Bacteria</taxon>
        <taxon>Pseudomonadati</taxon>
        <taxon>Pseudomonadota</taxon>
        <taxon>Gammaproteobacteria</taxon>
        <taxon>Cellvibrionales</taxon>
        <taxon>Microbulbiferaceae</taxon>
        <taxon>Microbulbifer</taxon>
    </lineage>
</organism>
<accession>A0ABP9WQU4</accession>
<dbReference type="PANTHER" id="PTHR43178">
    <property type="entry name" value="DIHYDROLIPOAMIDE ACETYLTRANSFERASE COMPONENT OF PYRUVATE DEHYDROGENASE COMPLEX"/>
    <property type="match status" value="1"/>
</dbReference>
<dbReference type="PANTHER" id="PTHR43178:SF12">
    <property type="entry name" value="DIHYDROLIPOAMIDE ACETYLTRANSFERASE COMPONENT OF PYRUVATE DEHYDROGENASE COMPLEX"/>
    <property type="match status" value="1"/>
</dbReference>
<comment type="similarity">
    <text evidence="2 7">Belongs to the 2-oxoacid dehydrogenase family.</text>
</comment>
<dbReference type="Pfam" id="PF00198">
    <property type="entry name" value="2-oxoacid_dh"/>
    <property type="match status" value="1"/>
</dbReference>
<name>A0ABP9WQU4_9GAMM</name>
<feature type="region of interest" description="Disordered" evidence="8">
    <location>
        <begin position="220"/>
        <end position="274"/>
    </location>
</feature>
<dbReference type="SUPFAM" id="SSF52777">
    <property type="entry name" value="CoA-dependent acyltransferases"/>
    <property type="match status" value="1"/>
</dbReference>
<dbReference type="EMBL" id="BAABRT010000007">
    <property type="protein sequence ID" value="GAA5524648.1"/>
    <property type="molecule type" value="Genomic_DNA"/>
</dbReference>
<comment type="subunit">
    <text evidence="3">Forms a 24-polypeptide structural core with octahedral symmetry.</text>
</comment>
<feature type="domain" description="Lipoyl-binding" evidence="9">
    <location>
        <begin position="1"/>
        <end position="76"/>
    </location>
</feature>
<dbReference type="InterPro" id="IPR011053">
    <property type="entry name" value="Single_hybrid_motif"/>
</dbReference>
<dbReference type="Proteomes" id="UP001408594">
    <property type="component" value="Unassembled WGS sequence"/>
</dbReference>
<evidence type="ECO:0000259" key="9">
    <source>
        <dbReference type="PROSITE" id="PS50968"/>
    </source>
</evidence>
<dbReference type="PROSITE" id="PS50968">
    <property type="entry name" value="BIOTINYL_LIPOYL"/>
    <property type="match status" value="1"/>
</dbReference>
<protein>
    <recommendedName>
        <fullName evidence="7">Dihydrolipoamide acetyltransferase component of pyruvate dehydrogenase complex</fullName>
        <ecNumber evidence="7">2.3.1.-</ecNumber>
    </recommendedName>
</protein>
<dbReference type="RefSeq" id="WP_345549758.1">
    <property type="nucleotide sequence ID" value="NZ_BAABRT010000007.1"/>
</dbReference>
<evidence type="ECO:0000256" key="4">
    <source>
        <dbReference type="ARBA" id="ARBA00022679"/>
    </source>
</evidence>
<evidence type="ECO:0000313" key="10">
    <source>
        <dbReference type="EMBL" id="GAA5524648.1"/>
    </source>
</evidence>
<comment type="cofactor">
    <cofactor evidence="1 7">
        <name>(R)-lipoate</name>
        <dbReference type="ChEBI" id="CHEBI:83088"/>
    </cofactor>
</comment>
<dbReference type="Gene3D" id="2.40.50.100">
    <property type="match status" value="1"/>
</dbReference>
<evidence type="ECO:0000256" key="1">
    <source>
        <dbReference type="ARBA" id="ARBA00001938"/>
    </source>
</evidence>
<evidence type="ECO:0000256" key="6">
    <source>
        <dbReference type="ARBA" id="ARBA00023315"/>
    </source>
</evidence>
<evidence type="ECO:0000256" key="5">
    <source>
        <dbReference type="ARBA" id="ARBA00022823"/>
    </source>
</evidence>
<proteinExistence type="inferred from homology"/>
<dbReference type="CDD" id="cd06849">
    <property type="entry name" value="lipoyl_domain"/>
    <property type="match status" value="1"/>
</dbReference>
<dbReference type="InterPro" id="IPR050743">
    <property type="entry name" value="2-oxoacid_DH_E2_comp"/>
</dbReference>
<dbReference type="EC" id="2.3.1.-" evidence="7"/>
<keyword evidence="5 7" id="KW-0450">Lipoyl</keyword>
<keyword evidence="11" id="KW-1185">Reference proteome</keyword>
<dbReference type="Gene3D" id="3.30.559.10">
    <property type="entry name" value="Chloramphenicol acetyltransferase-like domain"/>
    <property type="match status" value="1"/>
</dbReference>
<feature type="compositionally biased region" description="Polar residues" evidence="8">
    <location>
        <begin position="264"/>
        <end position="273"/>
    </location>
</feature>
<feature type="compositionally biased region" description="Basic and acidic residues" evidence="8">
    <location>
        <begin position="135"/>
        <end position="148"/>
    </location>
</feature>
<dbReference type="InterPro" id="IPR000089">
    <property type="entry name" value="Biotin_lipoyl"/>
</dbReference>
<keyword evidence="4 7" id="KW-0808">Transferase</keyword>
<evidence type="ECO:0000313" key="11">
    <source>
        <dbReference type="Proteomes" id="UP001408594"/>
    </source>
</evidence>
<keyword evidence="6 7" id="KW-0012">Acyltransferase</keyword>
<dbReference type="InterPro" id="IPR001078">
    <property type="entry name" value="2-oxoacid_DH_actylTfrase"/>
</dbReference>
<evidence type="ECO:0000256" key="2">
    <source>
        <dbReference type="ARBA" id="ARBA00007317"/>
    </source>
</evidence>
<feature type="compositionally biased region" description="Low complexity" evidence="8">
    <location>
        <begin position="106"/>
        <end position="121"/>
    </location>
</feature>
<keyword evidence="10" id="KW-0670">Pyruvate</keyword>
<reference evidence="10 11" key="1">
    <citation type="submission" date="2024-02" db="EMBL/GenBank/DDBJ databases">
        <title>Microbulbifer aestuariivivens NBRC 112533.</title>
        <authorList>
            <person name="Ichikawa N."/>
            <person name="Katano-Makiyama Y."/>
            <person name="Hidaka K."/>
        </authorList>
    </citation>
    <scope>NUCLEOTIDE SEQUENCE [LARGE SCALE GENOMIC DNA]</scope>
    <source>
        <strain evidence="10 11">NBRC 112533</strain>
    </source>
</reference>